<name>A0AAJ0UHM6_HALSE</name>
<dbReference type="Proteomes" id="UP001296967">
    <property type="component" value="Unassembled WGS sequence"/>
</dbReference>
<evidence type="ECO:0000313" key="2">
    <source>
        <dbReference type="EMBL" id="MBK5931629.1"/>
    </source>
</evidence>
<dbReference type="PROSITE" id="PS50801">
    <property type="entry name" value="STAS"/>
    <property type="match status" value="1"/>
</dbReference>
<dbReference type="SUPFAM" id="SSF52091">
    <property type="entry name" value="SpoIIaa-like"/>
    <property type="match status" value="1"/>
</dbReference>
<reference evidence="2" key="2">
    <citation type="journal article" date="2020" name="Microorganisms">
        <title>Osmotic Adaptation and Compatible Solute Biosynthesis of Phototrophic Bacteria as Revealed from Genome Analyses.</title>
        <authorList>
            <person name="Imhoff J.F."/>
            <person name="Rahn T."/>
            <person name="Kunzel S."/>
            <person name="Keller A."/>
            <person name="Neulinger S.C."/>
        </authorList>
    </citation>
    <scope>NUCLEOTIDE SEQUENCE</scope>
    <source>
        <strain evidence="2">DSM 4395</strain>
    </source>
</reference>
<feature type="domain" description="STAS" evidence="1">
    <location>
        <begin position="29"/>
        <end position="109"/>
    </location>
</feature>
<proteinExistence type="predicted"/>
<gene>
    <name evidence="2" type="ORF">CCR82_14155</name>
</gene>
<evidence type="ECO:0000259" key="1">
    <source>
        <dbReference type="PROSITE" id="PS50801"/>
    </source>
</evidence>
<reference evidence="2" key="1">
    <citation type="submission" date="2017-05" db="EMBL/GenBank/DDBJ databases">
        <authorList>
            <person name="Imhoff J.F."/>
            <person name="Rahn T."/>
            <person name="Kuenzel S."/>
            <person name="Neulinger S.C."/>
        </authorList>
    </citation>
    <scope>NUCLEOTIDE SEQUENCE</scope>
    <source>
        <strain evidence="2">DSM 4395</strain>
    </source>
</reference>
<dbReference type="InterPro" id="IPR058548">
    <property type="entry name" value="MlaB-like_STAS"/>
</dbReference>
<dbReference type="Gene3D" id="3.30.750.24">
    <property type="entry name" value="STAS domain"/>
    <property type="match status" value="1"/>
</dbReference>
<organism evidence="2 3">
    <name type="scientific">Halochromatium salexigens</name>
    <name type="common">Chromatium salexigens</name>
    <dbReference type="NCBI Taxonomy" id="49447"/>
    <lineage>
        <taxon>Bacteria</taxon>
        <taxon>Pseudomonadati</taxon>
        <taxon>Pseudomonadota</taxon>
        <taxon>Gammaproteobacteria</taxon>
        <taxon>Chromatiales</taxon>
        <taxon>Chromatiaceae</taxon>
        <taxon>Halochromatium</taxon>
    </lineage>
</organism>
<dbReference type="EMBL" id="NHSF01000067">
    <property type="protein sequence ID" value="MBK5931629.1"/>
    <property type="molecule type" value="Genomic_DNA"/>
</dbReference>
<protein>
    <recommendedName>
        <fullName evidence="1">STAS domain-containing protein</fullName>
    </recommendedName>
</protein>
<dbReference type="CDD" id="cd07043">
    <property type="entry name" value="STAS_anti-anti-sigma_factors"/>
    <property type="match status" value="1"/>
</dbReference>
<sequence>MPEPVPARNGAGAAAQQAAELVELGAGQFRLQGPLDLSTMPELARQGQRLFKRLRRDSTSQPQHLEIDLGGVERSSSAAIALLLDWVAQAQHAGLGLSFAHWPDALRRIALFSNVDGLLGIETDQHG</sequence>
<keyword evidence="3" id="KW-1185">Reference proteome</keyword>
<comment type="caution">
    <text evidence="2">The sequence shown here is derived from an EMBL/GenBank/DDBJ whole genome shotgun (WGS) entry which is preliminary data.</text>
</comment>
<evidence type="ECO:0000313" key="3">
    <source>
        <dbReference type="Proteomes" id="UP001296967"/>
    </source>
</evidence>
<accession>A0AAJ0UHM6</accession>
<dbReference type="AlphaFoldDB" id="A0AAJ0UHM6"/>
<dbReference type="InterPro" id="IPR036513">
    <property type="entry name" value="STAS_dom_sf"/>
</dbReference>
<dbReference type="Pfam" id="PF13466">
    <property type="entry name" value="STAS_2"/>
    <property type="match status" value="1"/>
</dbReference>
<dbReference type="InterPro" id="IPR002645">
    <property type="entry name" value="STAS_dom"/>
</dbReference>